<keyword evidence="3" id="KW-1133">Transmembrane helix</keyword>
<evidence type="ECO:0000256" key="1">
    <source>
        <dbReference type="ARBA" id="ARBA00004141"/>
    </source>
</evidence>
<feature type="region of interest" description="Disordered" evidence="2">
    <location>
        <begin position="325"/>
        <end position="351"/>
    </location>
</feature>
<dbReference type="PANTHER" id="PTHR11360">
    <property type="entry name" value="MONOCARBOXYLATE TRANSPORTER"/>
    <property type="match status" value="1"/>
</dbReference>
<evidence type="ECO:0000313" key="6">
    <source>
        <dbReference type="Proteomes" id="UP001186944"/>
    </source>
</evidence>
<keyword evidence="6" id="KW-1185">Reference proteome</keyword>
<evidence type="ECO:0000313" key="5">
    <source>
        <dbReference type="EMBL" id="KAK3095442.1"/>
    </source>
</evidence>
<proteinExistence type="predicted"/>
<evidence type="ECO:0000256" key="3">
    <source>
        <dbReference type="SAM" id="Phobius"/>
    </source>
</evidence>
<keyword evidence="3" id="KW-0472">Membrane</keyword>
<comment type="subcellular location">
    <subcellularLocation>
        <location evidence="1">Membrane</location>
        <topology evidence="1">Multi-pass membrane protein</topology>
    </subcellularLocation>
</comment>
<accession>A0AA88Y4H1</accession>
<reference evidence="5" key="1">
    <citation type="submission" date="2019-08" db="EMBL/GenBank/DDBJ databases">
        <title>The improved chromosome-level genome for the pearl oyster Pinctada fucata martensii using PacBio sequencing and Hi-C.</title>
        <authorList>
            <person name="Zheng Z."/>
        </authorList>
    </citation>
    <scope>NUCLEOTIDE SEQUENCE</scope>
    <source>
        <strain evidence="5">ZZ-2019</strain>
        <tissue evidence="5">Adductor muscle</tissue>
    </source>
</reference>
<comment type="caution">
    <text evidence="5">The sequence shown here is derived from an EMBL/GenBank/DDBJ whole genome shotgun (WGS) entry which is preliminary data.</text>
</comment>
<protein>
    <recommendedName>
        <fullName evidence="4">Major facilitator superfamily (MFS) profile domain-containing protein</fullName>
    </recommendedName>
</protein>
<gene>
    <name evidence="5" type="ORF">FSP39_014734</name>
</gene>
<dbReference type="PANTHER" id="PTHR11360:SF284">
    <property type="entry name" value="EG:103B4.3 PROTEIN-RELATED"/>
    <property type="match status" value="1"/>
</dbReference>
<feature type="transmembrane region" description="Helical" evidence="3">
    <location>
        <begin position="503"/>
        <end position="523"/>
    </location>
</feature>
<dbReference type="InterPro" id="IPR050327">
    <property type="entry name" value="Proton-linked_MCT"/>
</dbReference>
<name>A0AA88Y4H1_PINIB</name>
<feature type="transmembrane region" description="Helical" evidence="3">
    <location>
        <begin position="535"/>
        <end position="556"/>
    </location>
</feature>
<dbReference type="InterPro" id="IPR011701">
    <property type="entry name" value="MFS"/>
</dbReference>
<feature type="compositionally biased region" description="Polar residues" evidence="2">
    <location>
        <begin position="236"/>
        <end position="245"/>
    </location>
</feature>
<feature type="compositionally biased region" description="Basic and acidic residues" evidence="2">
    <location>
        <begin position="258"/>
        <end position="296"/>
    </location>
</feature>
<organism evidence="5 6">
    <name type="scientific">Pinctada imbricata</name>
    <name type="common">Atlantic pearl-oyster</name>
    <name type="synonym">Pinctada martensii</name>
    <dbReference type="NCBI Taxonomy" id="66713"/>
    <lineage>
        <taxon>Eukaryota</taxon>
        <taxon>Metazoa</taxon>
        <taxon>Spiralia</taxon>
        <taxon>Lophotrochozoa</taxon>
        <taxon>Mollusca</taxon>
        <taxon>Bivalvia</taxon>
        <taxon>Autobranchia</taxon>
        <taxon>Pteriomorphia</taxon>
        <taxon>Pterioida</taxon>
        <taxon>Pterioidea</taxon>
        <taxon>Pteriidae</taxon>
        <taxon>Pinctada</taxon>
    </lineage>
</organism>
<dbReference type="Pfam" id="PF07690">
    <property type="entry name" value="MFS_1"/>
    <property type="match status" value="2"/>
</dbReference>
<dbReference type="InterPro" id="IPR036259">
    <property type="entry name" value="MFS_trans_sf"/>
</dbReference>
<evidence type="ECO:0000256" key="2">
    <source>
        <dbReference type="SAM" id="MobiDB-lite"/>
    </source>
</evidence>
<dbReference type="PROSITE" id="PS50850">
    <property type="entry name" value="MFS"/>
    <property type="match status" value="1"/>
</dbReference>
<dbReference type="EMBL" id="VSWD01000008">
    <property type="protein sequence ID" value="KAK3095442.1"/>
    <property type="molecule type" value="Genomic_DNA"/>
</dbReference>
<sequence length="573" mass="63995">MGEKNMEKEKGPAHPIDRGWAWLIFAACMLTMCLNCGVVRTFGVLFVEFRERYHAETTQITLVVAVQNVVYGVTITLALTIGLQFLTSRQCVIIGGILCSLSFILSGRTSNIYFLMFSYGILYGISMALTVAAVVLILGRYFDKHRGLVNGCSQAASSFGTLILAPTIRFLIDEFGFSGGLLLVSAILAHCIMAAAFMRPPELYKSWRKLKEKAAKRKAAARVPLLENENEPFRQRSPTSDSTYSPLARKAMLHRMRSRSDEAEDVNPRKESESEKPSEDANVETKTKTITEEEAHSSSNLLRNRKREFMYCSHELILAMSQEELSKTKKKKRPSSVSSHDSKQSESVLSSNQENKELGKHCLKSVFNLTVLKNIEFLLFVFAFFFGCSGSFLPTVYIPDVANDNHISKRNSAMLVSVTMAFDVIGRCTMGILSDRKFVERKTLIIISMIITGSLQQFLRFFTELWSLIIYCIVYGLFGGTIIALYAPVVLDTLPMDDIRSGLVLLQIGQGISWAIANLVSGILRDLDGDYSAPFHFLGAMCLLSAIILIISKCCFSKRKTNENEFDIEEGIS</sequence>
<dbReference type="SUPFAM" id="SSF103473">
    <property type="entry name" value="MFS general substrate transporter"/>
    <property type="match status" value="1"/>
</dbReference>
<feature type="transmembrane region" description="Helical" evidence="3">
    <location>
        <begin position="91"/>
        <end position="107"/>
    </location>
</feature>
<keyword evidence="3" id="KW-0812">Transmembrane</keyword>
<dbReference type="Proteomes" id="UP001186944">
    <property type="component" value="Unassembled WGS sequence"/>
</dbReference>
<dbReference type="GO" id="GO:0008028">
    <property type="term" value="F:monocarboxylic acid transmembrane transporter activity"/>
    <property type="evidence" value="ECO:0007669"/>
    <property type="project" value="TreeGrafter"/>
</dbReference>
<feature type="transmembrane region" description="Helical" evidence="3">
    <location>
        <begin position="413"/>
        <end position="432"/>
    </location>
</feature>
<dbReference type="GO" id="GO:0016020">
    <property type="term" value="C:membrane"/>
    <property type="evidence" value="ECO:0007669"/>
    <property type="project" value="UniProtKB-SubCell"/>
</dbReference>
<evidence type="ECO:0000259" key="4">
    <source>
        <dbReference type="PROSITE" id="PS50850"/>
    </source>
</evidence>
<feature type="compositionally biased region" description="Polar residues" evidence="2">
    <location>
        <begin position="335"/>
        <end position="351"/>
    </location>
</feature>
<dbReference type="InterPro" id="IPR020846">
    <property type="entry name" value="MFS_dom"/>
</dbReference>
<feature type="transmembrane region" description="Helical" evidence="3">
    <location>
        <begin position="444"/>
        <end position="462"/>
    </location>
</feature>
<feature type="transmembrane region" description="Helical" evidence="3">
    <location>
        <begin position="468"/>
        <end position="491"/>
    </location>
</feature>
<feature type="domain" description="Major facilitator superfamily (MFS) profile" evidence="4">
    <location>
        <begin position="375"/>
        <end position="573"/>
    </location>
</feature>
<dbReference type="Gene3D" id="1.20.1250.20">
    <property type="entry name" value="MFS general substrate transporter like domains"/>
    <property type="match status" value="2"/>
</dbReference>
<feature type="transmembrane region" description="Helical" evidence="3">
    <location>
        <begin position="113"/>
        <end position="139"/>
    </location>
</feature>
<feature type="transmembrane region" description="Helical" evidence="3">
    <location>
        <begin position="20"/>
        <end position="47"/>
    </location>
</feature>
<feature type="transmembrane region" description="Helical" evidence="3">
    <location>
        <begin position="377"/>
        <end position="398"/>
    </location>
</feature>
<dbReference type="AlphaFoldDB" id="A0AA88Y4H1"/>
<feature type="transmembrane region" description="Helical" evidence="3">
    <location>
        <begin position="59"/>
        <end position="79"/>
    </location>
</feature>
<feature type="transmembrane region" description="Helical" evidence="3">
    <location>
        <begin position="178"/>
        <end position="198"/>
    </location>
</feature>
<feature type="region of interest" description="Disordered" evidence="2">
    <location>
        <begin position="226"/>
        <end position="299"/>
    </location>
</feature>